<dbReference type="AlphaFoldDB" id="A0A377GYZ3"/>
<proteinExistence type="predicted"/>
<dbReference type="RefSeq" id="WP_115271157.1">
    <property type="nucleotide sequence ID" value="NZ_CASFEE010000028.1"/>
</dbReference>
<dbReference type="NCBIfam" id="TIGR00412">
    <property type="entry name" value="redox_disulf_2"/>
    <property type="match status" value="1"/>
</dbReference>
<evidence type="ECO:0000313" key="2">
    <source>
        <dbReference type="EMBL" id="STO32199.1"/>
    </source>
</evidence>
<protein>
    <submittedName>
        <fullName evidence="2">Redox-active disulfide protein 2</fullName>
    </submittedName>
</protein>
<dbReference type="Pfam" id="PF13192">
    <property type="entry name" value="Thioredoxin_3"/>
    <property type="match status" value="1"/>
</dbReference>
<dbReference type="Proteomes" id="UP000255328">
    <property type="component" value="Unassembled WGS sequence"/>
</dbReference>
<dbReference type="PANTHER" id="PTHR36450:SF1">
    <property type="entry name" value="THIOREDOXIN"/>
    <property type="match status" value="1"/>
</dbReference>
<accession>A0A377GYZ3</accession>
<dbReference type="InterPro" id="IPR036249">
    <property type="entry name" value="Thioredoxin-like_sf"/>
</dbReference>
<sequence>MSIFDKLFGKKECGCSCGTEVKEEPKVQETSCSCEGTNEVSKMEIRVLGPGCKNCHTLEKNTLEAVNELGLDVKLTHVTDFAEIATYGIMSTPGLWVDGKVVSYGKVLSKDEIKELLKKL</sequence>
<dbReference type="SUPFAM" id="SSF52833">
    <property type="entry name" value="Thioredoxin-like"/>
    <property type="match status" value="1"/>
</dbReference>
<evidence type="ECO:0000313" key="3">
    <source>
        <dbReference type="Proteomes" id="UP000255328"/>
    </source>
</evidence>
<dbReference type="Gene3D" id="3.40.30.10">
    <property type="entry name" value="Glutaredoxin"/>
    <property type="match status" value="1"/>
</dbReference>
<dbReference type="InterPro" id="IPR005243">
    <property type="entry name" value="THIRX-like_proc"/>
</dbReference>
<dbReference type="EMBL" id="UGGU01000003">
    <property type="protein sequence ID" value="STO32199.1"/>
    <property type="molecule type" value="Genomic_DNA"/>
</dbReference>
<name>A0A377GYZ3_9FUSO</name>
<dbReference type="OrthoDB" id="9800630at2"/>
<dbReference type="PANTHER" id="PTHR36450">
    <property type="entry name" value="THIOREDOXIN"/>
    <property type="match status" value="1"/>
</dbReference>
<feature type="domain" description="Thioredoxin-like fold" evidence="1">
    <location>
        <begin position="43"/>
        <end position="118"/>
    </location>
</feature>
<keyword evidence="3" id="KW-1185">Reference proteome</keyword>
<organism evidence="2 3">
    <name type="scientific">Fusobacterium necrogenes</name>
    <dbReference type="NCBI Taxonomy" id="858"/>
    <lineage>
        <taxon>Bacteria</taxon>
        <taxon>Fusobacteriati</taxon>
        <taxon>Fusobacteriota</taxon>
        <taxon>Fusobacteriia</taxon>
        <taxon>Fusobacteriales</taxon>
        <taxon>Fusobacteriaceae</taxon>
        <taxon>Fusobacterium</taxon>
    </lineage>
</organism>
<reference evidence="2 3" key="1">
    <citation type="submission" date="2018-06" db="EMBL/GenBank/DDBJ databases">
        <authorList>
            <consortium name="Pathogen Informatics"/>
            <person name="Doyle S."/>
        </authorList>
    </citation>
    <scope>NUCLEOTIDE SEQUENCE [LARGE SCALE GENOMIC DNA]</scope>
    <source>
        <strain evidence="2 3">NCTC10723</strain>
    </source>
</reference>
<dbReference type="InterPro" id="IPR012336">
    <property type="entry name" value="Thioredoxin-like_fold"/>
</dbReference>
<evidence type="ECO:0000259" key="1">
    <source>
        <dbReference type="Pfam" id="PF13192"/>
    </source>
</evidence>
<gene>
    <name evidence="2" type="ORF">NCTC10723_01688</name>
</gene>